<organism evidence="1 2">
    <name type="scientific">Lactonifactor longoviformis DSM 17459</name>
    <dbReference type="NCBI Taxonomy" id="1122155"/>
    <lineage>
        <taxon>Bacteria</taxon>
        <taxon>Bacillati</taxon>
        <taxon>Bacillota</taxon>
        <taxon>Clostridia</taxon>
        <taxon>Eubacteriales</taxon>
        <taxon>Clostridiaceae</taxon>
        <taxon>Lactonifactor</taxon>
    </lineage>
</organism>
<keyword evidence="2" id="KW-1185">Reference proteome</keyword>
<protein>
    <recommendedName>
        <fullName evidence="3">AP2 domain-containing protein</fullName>
    </recommendedName>
</protein>
<dbReference type="RefSeq" id="WP_084068209.1">
    <property type="nucleotide sequence ID" value="NZ_FQVI01000064.1"/>
</dbReference>
<evidence type="ECO:0000313" key="2">
    <source>
        <dbReference type="Proteomes" id="UP000184245"/>
    </source>
</evidence>
<evidence type="ECO:0008006" key="3">
    <source>
        <dbReference type="Google" id="ProtNLM"/>
    </source>
</evidence>
<dbReference type="STRING" id="1122155.SAMN02745158_04478"/>
<gene>
    <name evidence="1" type="ORF">SAMN02745158_04478</name>
</gene>
<dbReference type="EMBL" id="FQVI01000064">
    <property type="protein sequence ID" value="SHF64075.1"/>
    <property type="molecule type" value="Genomic_DNA"/>
</dbReference>
<dbReference type="AlphaFoldDB" id="A0A1M5DB05"/>
<proteinExistence type="predicted"/>
<dbReference type="Proteomes" id="UP000184245">
    <property type="component" value="Unassembled WGS sequence"/>
</dbReference>
<sequence length="226" mass="25720">MRGGDIIRDSCGRFTKGSKVLDISGMRFGHLIAVERIHRNGSRSYWKCICDCGNEKIILLQNLRNGDATSCGCQRIKSITRHGGSHTKLYVVWQGMVRRCYDSKSKNYVNYGARGIHVCDEWRGDFGIFQKWAVQNGYRDGLSIDRINNDGNYSPNNCRWTTDKVQMNNTRKTVYLEINGVRKPISFWADEYGISKATIRERVKRGWLVEEAVQVPVGGKGVVKCS</sequence>
<reference evidence="1 2" key="1">
    <citation type="submission" date="2016-11" db="EMBL/GenBank/DDBJ databases">
        <authorList>
            <person name="Jaros S."/>
            <person name="Januszkiewicz K."/>
            <person name="Wedrychowicz H."/>
        </authorList>
    </citation>
    <scope>NUCLEOTIDE SEQUENCE [LARGE SCALE GENOMIC DNA]</scope>
    <source>
        <strain evidence="1 2">DSM 17459</strain>
    </source>
</reference>
<accession>A0A1M5DB05</accession>
<evidence type="ECO:0000313" key="1">
    <source>
        <dbReference type="EMBL" id="SHF64075.1"/>
    </source>
</evidence>
<name>A0A1M5DB05_9CLOT</name>
<dbReference type="OrthoDB" id="552713at2"/>